<feature type="active site" description="Proton acceptor" evidence="4">
    <location>
        <position position="215"/>
    </location>
</feature>
<dbReference type="InterPro" id="IPR016035">
    <property type="entry name" value="Acyl_Trfase/lysoPLipase"/>
</dbReference>
<dbReference type="PROSITE" id="PS51635">
    <property type="entry name" value="PNPLA"/>
    <property type="match status" value="1"/>
</dbReference>
<dbReference type="Gene3D" id="3.40.1090.10">
    <property type="entry name" value="Cytosolic phospholipase A2 catalytic domain"/>
    <property type="match status" value="2"/>
</dbReference>
<evidence type="ECO:0000259" key="5">
    <source>
        <dbReference type="PROSITE" id="PS51635"/>
    </source>
</evidence>
<organism evidence="6 7">
    <name type="scientific">Phormidium tenue FACHB-1050</name>
    <dbReference type="NCBI Taxonomy" id="2692857"/>
    <lineage>
        <taxon>Bacteria</taxon>
        <taxon>Bacillati</taxon>
        <taxon>Cyanobacteriota</taxon>
        <taxon>Cyanophyceae</taxon>
        <taxon>Oscillatoriophycideae</taxon>
        <taxon>Oscillatoriales</taxon>
        <taxon>Oscillatoriaceae</taxon>
        <taxon>Phormidium</taxon>
    </lineage>
</organism>
<dbReference type="SUPFAM" id="SSF52151">
    <property type="entry name" value="FabD/lysophospholipase-like"/>
    <property type="match status" value="1"/>
</dbReference>
<feature type="short sequence motif" description="GXGXXG" evidence="4">
    <location>
        <begin position="11"/>
        <end position="16"/>
    </location>
</feature>
<keyword evidence="3 4" id="KW-0443">Lipid metabolism</keyword>
<keyword evidence="1 4" id="KW-0378">Hydrolase</keyword>
<dbReference type="RefSeq" id="WP_190577627.1">
    <property type="nucleotide sequence ID" value="NZ_CAWPQU010000089.1"/>
</dbReference>
<dbReference type="Pfam" id="PF01734">
    <property type="entry name" value="Patatin"/>
    <property type="match status" value="1"/>
</dbReference>
<keyword evidence="7" id="KW-1185">Reference proteome</keyword>
<gene>
    <name evidence="6" type="ORF">H6G05_07760</name>
</gene>
<evidence type="ECO:0000256" key="4">
    <source>
        <dbReference type="PROSITE-ProRule" id="PRU01161"/>
    </source>
</evidence>
<protein>
    <submittedName>
        <fullName evidence="6">Patatin-like phospholipase family protein</fullName>
    </submittedName>
</protein>
<sequence>MTPKIGLVLAGGGAKGAYQAGAIKYLAEIDFVPHIIAGTSIGALNGAVLAANLNFQNAANQLDLMWTDLGTANVIQPDRGAIAQLASYIIQTSLPTFGAWATKLLESVGIFSNSKSVFDPAPIENFLRRAVNPQQLRNGIELWVAVFPSLNIPRFRYDPAMLLIDMIRAKMGQDAHWLHVQSANSDRQIYDILLASAAIPLAFPQREINGNIYVDGGFADNVPLGALAAQGCTHAIVIHLENGAIWNRYQFPNQAVIEIRPHETINKSDIPLYGDAITFLDFSSDRIELLKQRGYADAKTCLEPILKTLVIERDRQKSLDLLQCKTKELCEDLLIY</sequence>
<dbReference type="Proteomes" id="UP000618445">
    <property type="component" value="Unassembled WGS sequence"/>
</dbReference>
<name>A0ABR8CAM5_9CYAN</name>
<dbReference type="InterPro" id="IPR050301">
    <property type="entry name" value="NTE"/>
</dbReference>
<proteinExistence type="predicted"/>
<feature type="short sequence motif" description="GXSXG" evidence="4">
    <location>
        <begin position="38"/>
        <end position="42"/>
    </location>
</feature>
<accession>A0ABR8CAM5</accession>
<evidence type="ECO:0000313" key="6">
    <source>
        <dbReference type="EMBL" id="MBD2316741.1"/>
    </source>
</evidence>
<dbReference type="CDD" id="cd07209">
    <property type="entry name" value="Pat_hypo_Ecoli_Z1214_like"/>
    <property type="match status" value="1"/>
</dbReference>
<feature type="domain" description="PNPLA" evidence="5">
    <location>
        <begin position="7"/>
        <end position="228"/>
    </location>
</feature>
<feature type="active site" description="Nucleophile" evidence="4">
    <location>
        <position position="40"/>
    </location>
</feature>
<dbReference type="PANTHER" id="PTHR14226">
    <property type="entry name" value="NEUROPATHY TARGET ESTERASE/SWISS CHEESE D.MELANOGASTER"/>
    <property type="match status" value="1"/>
</dbReference>
<dbReference type="EMBL" id="JACJQY010000009">
    <property type="protein sequence ID" value="MBD2316741.1"/>
    <property type="molecule type" value="Genomic_DNA"/>
</dbReference>
<dbReference type="PANTHER" id="PTHR14226:SF57">
    <property type="entry name" value="BLR7027 PROTEIN"/>
    <property type="match status" value="1"/>
</dbReference>
<evidence type="ECO:0000256" key="1">
    <source>
        <dbReference type="ARBA" id="ARBA00022801"/>
    </source>
</evidence>
<dbReference type="InterPro" id="IPR002641">
    <property type="entry name" value="PNPLA_dom"/>
</dbReference>
<keyword evidence="2 4" id="KW-0442">Lipid degradation</keyword>
<evidence type="ECO:0000256" key="2">
    <source>
        <dbReference type="ARBA" id="ARBA00022963"/>
    </source>
</evidence>
<evidence type="ECO:0000256" key="3">
    <source>
        <dbReference type="ARBA" id="ARBA00023098"/>
    </source>
</evidence>
<evidence type="ECO:0000313" key="7">
    <source>
        <dbReference type="Proteomes" id="UP000618445"/>
    </source>
</evidence>
<feature type="short sequence motif" description="DGA/G" evidence="4">
    <location>
        <begin position="215"/>
        <end position="217"/>
    </location>
</feature>
<reference evidence="6 7" key="1">
    <citation type="journal article" date="2020" name="ISME J.">
        <title>Comparative genomics reveals insights into cyanobacterial evolution and habitat adaptation.</title>
        <authorList>
            <person name="Chen M.Y."/>
            <person name="Teng W.K."/>
            <person name="Zhao L."/>
            <person name="Hu C.X."/>
            <person name="Zhou Y.K."/>
            <person name="Han B.P."/>
            <person name="Song L.R."/>
            <person name="Shu W.S."/>
        </authorList>
    </citation>
    <scope>NUCLEOTIDE SEQUENCE [LARGE SCALE GENOMIC DNA]</scope>
    <source>
        <strain evidence="6 7">FACHB-1050</strain>
    </source>
</reference>
<comment type="caution">
    <text evidence="6">The sequence shown here is derived from an EMBL/GenBank/DDBJ whole genome shotgun (WGS) entry which is preliminary data.</text>
</comment>